<dbReference type="CDD" id="cd00093">
    <property type="entry name" value="HTH_XRE"/>
    <property type="match status" value="1"/>
</dbReference>
<dbReference type="Pfam" id="PF19054">
    <property type="entry name" value="DUF5753"/>
    <property type="match status" value="1"/>
</dbReference>
<name>A0A6I4VZE5_9ACTN</name>
<accession>A0A6I4VZE5</accession>
<dbReference type="GO" id="GO:0003677">
    <property type="term" value="F:DNA binding"/>
    <property type="evidence" value="ECO:0007669"/>
    <property type="project" value="InterPro"/>
</dbReference>
<organism evidence="2 3">
    <name type="scientific">Actinomadura rayongensis</name>
    <dbReference type="NCBI Taxonomy" id="1429076"/>
    <lineage>
        <taxon>Bacteria</taxon>
        <taxon>Bacillati</taxon>
        <taxon>Actinomycetota</taxon>
        <taxon>Actinomycetes</taxon>
        <taxon>Streptosporangiales</taxon>
        <taxon>Thermomonosporaceae</taxon>
        <taxon>Actinomadura</taxon>
    </lineage>
</organism>
<dbReference type="EMBL" id="WUTW01000001">
    <property type="protein sequence ID" value="MXQ62541.1"/>
    <property type="molecule type" value="Genomic_DNA"/>
</dbReference>
<reference evidence="2 3" key="1">
    <citation type="submission" date="2019-12" db="EMBL/GenBank/DDBJ databases">
        <title>Nocardia macrotermitis sp. nov. and Nocardia aurantia sp. nov., isolated from the gut of the fungus growing-termite Macrotermes natalensis.</title>
        <authorList>
            <person name="Christine B."/>
            <person name="Rene B."/>
        </authorList>
    </citation>
    <scope>NUCLEOTIDE SEQUENCE [LARGE SCALE GENOMIC DNA]</scope>
    <source>
        <strain evidence="2 3">DSM 102126</strain>
    </source>
</reference>
<dbReference type="PROSITE" id="PS50943">
    <property type="entry name" value="HTH_CROC1"/>
    <property type="match status" value="1"/>
</dbReference>
<dbReference type="AlphaFoldDB" id="A0A6I4VZE5"/>
<proteinExistence type="predicted"/>
<dbReference type="Gene3D" id="1.10.260.40">
    <property type="entry name" value="lambda repressor-like DNA-binding domains"/>
    <property type="match status" value="1"/>
</dbReference>
<dbReference type="SUPFAM" id="SSF47413">
    <property type="entry name" value="lambda repressor-like DNA-binding domains"/>
    <property type="match status" value="1"/>
</dbReference>
<evidence type="ECO:0000313" key="2">
    <source>
        <dbReference type="EMBL" id="MXQ62541.1"/>
    </source>
</evidence>
<gene>
    <name evidence="2" type="ORF">GQ466_00655</name>
</gene>
<dbReference type="InterPro" id="IPR043917">
    <property type="entry name" value="DUF5753"/>
</dbReference>
<dbReference type="Proteomes" id="UP000431901">
    <property type="component" value="Unassembled WGS sequence"/>
</dbReference>
<comment type="caution">
    <text evidence="2">The sequence shown here is derived from an EMBL/GenBank/DDBJ whole genome shotgun (WGS) entry which is preliminary data.</text>
</comment>
<dbReference type="Pfam" id="PF13560">
    <property type="entry name" value="HTH_31"/>
    <property type="match status" value="1"/>
</dbReference>
<evidence type="ECO:0000313" key="3">
    <source>
        <dbReference type="Proteomes" id="UP000431901"/>
    </source>
</evidence>
<evidence type="ECO:0000259" key="1">
    <source>
        <dbReference type="PROSITE" id="PS50943"/>
    </source>
</evidence>
<dbReference type="InterPro" id="IPR001387">
    <property type="entry name" value="Cro/C1-type_HTH"/>
</dbReference>
<protein>
    <submittedName>
        <fullName evidence="2">Helix-turn-helix domain-containing protein</fullName>
    </submittedName>
</protein>
<dbReference type="OrthoDB" id="3355929at2"/>
<dbReference type="RefSeq" id="WP_161100835.1">
    <property type="nucleotide sequence ID" value="NZ_JBHLYI010000009.1"/>
</dbReference>
<feature type="domain" description="HTH cro/C1-type" evidence="1">
    <location>
        <begin position="22"/>
        <end position="65"/>
    </location>
</feature>
<keyword evidence="3" id="KW-1185">Reference proteome</keyword>
<sequence length="272" mass="30162">MSSAAESVDPMSGLWATLAVQLRVQRKRAGLSQAAVGRIVNVDHKTVSNWEAQRNHPPVDALRILDTEWRTGGLLEALHHFANTMEAPAEFLTVVEYEAMASVIRINSVAFIPGLLQTPEYAREIFEKGGAPDVTEQVVLRIERQAILTRDDPPYVSVLISEVAPRLIPARLRHGQLERLLEVADLSNVTLRMVPMDAGLHVGLASDFYLFSTPEREVGFVETPARGTLVTENDHLRRLVVKFDRTSADALSPEASRARLQEMIEGNSDHMA</sequence>
<dbReference type="InterPro" id="IPR010982">
    <property type="entry name" value="Lambda_DNA-bd_dom_sf"/>
</dbReference>